<dbReference type="CDD" id="cd03424">
    <property type="entry name" value="NUDIX_ADPRase_Nudt5_UGPPase_Nudt14"/>
    <property type="match status" value="1"/>
</dbReference>
<dbReference type="PANTHER" id="PTHR11839">
    <property type="entry name" value="UDP/ADP-SUGAR PYROPHOSPHATASE"/>
    <property type="match status" value="1"/>
</dbReference>
<dbReference type="Gene3D" id="3.90.79.10">
    <property type="entry name" value="Nucleoside Triphosphate Pyrophosphohydrolase"/>
    <property type="match status" value="1"/>
</dbReference>
<feature type="domain" description="Nudix hydrolase" evidence="3">
    <location>
        <begin position="43"/>
        <end position="170"/>
    </location>
</feature>
<keyword evidence="2" id="KW-0378">Hydrolase</keyword>
<dbReference type="GO" id="GO:0019693">
    <property type="term" value="P:ribose phosphate metabolic process"/>
    <property type="evidence" value="ECO:0007669"/>
    <property type="project" value="TreeGrafter"/>
</dbReference>
<dbReference type="KEGG" id="cmic:caldi_10380"/>
<dbReference type="InterPro" id="IPR000086">
    <property type="entry name" value="NUDIX_hydrolase_dom"/>
</dbReference>
<dbReference type="InterPro" id="IPR020084">
    <property type="entry name" value="NUDIX_hydrolase_CS"/>
</dbReference>
<dbReference type="GO" id="GO:0006753">
    <property type="term" value="P:nucleoside phosphate metabolic process"/>
    <property type="evidence" value="ECO:0007669"/>
    <property type="project" value="TreeGrafter"/>
</dbReference>
<sequence length="182" mass="20146">MPQEPNLTRLSSETMYESRVFRVHRDRVRLPGGLTVTREVVEHPGAVVMVPILDGGRVLMVRQFRYAAQETLLELPAGTLKRGEDPREAAQRELQEEVGYRAGRLTHLTSFYSAPGFCTELLHLYLAEELTPSKLDGDEDEDIEVEVLPIGTALERAIGGGLRDAKTLAGLFLAAAHLGVLR</sequence>
<dbReference type="SUPFAM" id="SSF55811">
    <property type="entry name" value="Nudix"/>
    <property type="match status" value="1"/>
</dbReference>
<proteinExistence type="predicted"/>
<dbReference type="PROSITE" id="PS51462">
    <property type="entry name" value="NUDIX"/>
    <property type="match status" value="1"/>
</dbReference>
<dbReference type="GO" id="GO:0005829">
    <property type="term" value="C:cytosol"/>
    <property type="evidence" value="ECO:0007669"/>
    <property type="project" value="TreeGrafter"/>
</dbReference>
<dbReference type="PANTHER" id="PTHR11839:SF18">
    <property type="entry name" value="NUDIX HYDROLASE DOMAIN-CONTAINING PROTEIN"/>
    <property type="match status" value="1"/>
</dbReference>
<dbReference type="Proteomes" id="UP001163687">
    <property type="component" value="Chromosome"/>
</dbReference>
<dbReference type="Pfam" id="PF00293">
    <property type="entry name" value="NUDIX"/>
    <property type="match status" value="1"/>
</dbReference>
<evidence type="ECO:0000256" key="2">
    <source>
        <dbReference type="ARBA" id="ARBA00022801"/>
    </source>
</evidence>
<dbReference type="EMBL" id="AP025628">
    <property type="protein sequence ID" value="BDG59948.1"/>
    <property type="molecule type" value="Genomic_DNA"/>
</dbReference>
<dbReference type="InterPro" id="IPR015797">
    <property type="entry name" value="NUDIX_hydrolase-like_dom_sf"/>
</dbReference>
<evidence type="ECO:0000259" key="3">
    <source>
        <dbReference type="PROSITE" id="PS51462"/>
    </source>
</evidence>
<dbReference type="AlphaFoldDB" id="A0AA35CK91"/>
<reference evidence="4" key="1">
    <citation type="submission" date="2022-03" db="EMBL/GenBank/DDBJ databases">
        <title>Complete genome sequence of Caldinitratiruptor microaerophilus.</title>
        <authorList>
            <person name="Mukaiyama R."/>
            <person name="Nishiyama T."/>
            <person name="Ueda K."/>
        </authorList>
    </citation>
    <scope>NUCLEOTIDE SEQUENCE</scope>
    <source>
        <strain evidence="4">JCM 16183</strain>
    </source>
</reference>
<evidence type="ECO:0000256" key="1">
    <source>
        <dbReference type="ARBA" id="ARBA00001946"/>
    </source>
</evidence>
<dbReference type="PROSITE" id="PS00893">
    <property type="entry name" value="NUDIX_BOX"/>
    <property type="match status" value="1"/>
</dbReference>
<dbReference type="RefSeq" id="WP_264844027.1">
    <property type="nucleotide sequence ID" value="NZ_AP025628.1"/>
</dbReference>
<evidence type="ECO:0000313" key="5">
    <source>
        <dbReference type="Proteomes" id="UP001163687"/>
    </source>
</evidence>
<name>A0AA35CK91_9FIRM</name>
<evidence type="ECO:0000313" key="4">
    <source>
        <dbReference type="EMBL" id="BDG59948.1"/>
    </source>
</evidence>
<organism evidence="4 5">
    <name type="scientific">Caldinitratiruptor microaerophilus</name>
    <dbReference type="NCBI Taxonomy" id="671077"/>
    <lineage>
        <taxon>Bacteria</taxon>
        <taxon>Bacillati</taxon>
        <taxon>Bacillota</taxon>
        <taxon>Clostridia</taxon>
        <taxon>Eubacteriales</taxon>
        <taxon>Symbiobacteriaceae</taxon>
        <taxon>Caldinitratiruptor</taxon>
    </lineage>
</organism>
<accession>A0AA35CK91</accession>
<gene>
    <name evidence="4" type="ORF">caldi_10380</name>
</gene>
<dbReference type="GO" id="GO:0016787">
    <property type="term" value="F:hydrolase activity"/>
    <property type="evidence" value="ECO:0007669"/>
    <property type="project" value="UniProtKB-KW"/>
</dbReference>
<keyword evidence="5" id="KW-1185">Reference proteome</keyword>
<dbReference type="FunFam" id="3.90.79.10:FF:000024">
    <property type="entry name" value="ADP-ribose pyrophosphatase"/>
    <property type="match status" value="1"/>
</dbReference>
<comment type="cofactor">
    <cofactor evidence="1">
        <name>Mg(2+)</name>
        <dbReference type="ChEBI" id="CHEBI:18420"/>
    </cofactor>
</comment>
<protein>
    <submittedName>
        <fullName evidence="4">ADP-ribose pyrophosphatase</fullName>
    </submittedName>
</protein>